<keyword evidence="9" id="KW-1185">Reference proteome</keyword>
<evidence type="ECO:0000256" key="3">
    <source>
        <dbReference type="ARBA" id="ARBA00022617"/>
    </source>
</evidence>
<dbReference type="RefSeq" id="XP_018147963.1">
    <property type="nucleotide sequence ID" value="XM_018293447.1"/>
</dbReference>
<keyword evidence="7" id="KW-0503">Monooxygenase</keyword>
<dbReference type="InterPro" id="IPR001128">
    <property type="entry name" value="Cyt_P450"/>
</dbReference>
<keyword evidence="3 6" id="KW-0349">Heme</keyword>
<comment type="similarity">
    <text evidence="2 7">Belongs to the cytochrome P450 family.</text>
</comment>
<dbReference type="Proteomes" id="UP000078397">
    <property type="component" value="Unassembled WGS sequence"/>
</dbReference>
<dbReference type="PANTHER" id="PTHR24305:SF232">
    <property type="entry name" value="P450, PUTATIVE (EUROFUNG)-RELATED"/>
    <property type="match status" value="1"/>
</dbReference>
<dbReference type="GO" id="GO:0016705">
    <property type="term" value="F:oxidoreductase activity, acting on paired donors, with incorporation or reduction of molecular oxygen"/>
    <property type="evidence" value="ECO:0007669"/>
    <property type="project" value="InterPro"/>
</dbReference>
<dbReference type="PROSITE" id="PS00086">
    <property type="entry name" value="CYTOCHROME_P450"/>
    <property type="match status" value="1"/>
</dbReference>
<feature type="binding site" description="axial binding residue" evidence="6">
    <location>
        <position position="466"/>
    </location>
    <ligand>
        <name>heme</name>
        <dbReference type="ChEBI" id="CHEBI:30413"/>
    </ligand>
    <ligandPart>
        <name>Fe</name>
        <dbReference type="ChEBI" id="CHEBI:18248"/>
    </ligandPart>
</feature>
<dbReference type="Gene3D" id="1.10.630.10">
    <property type="entry name" value="Cytochrome P450"/>
    <property type="match status" value="1"/>
</dbReference>
<organism evidence="8 9">
    <name type="scientific">Pochonia chlamydosporia 170</name>
    <dbReference type="NCBI Taxonomy" id="1380566"/>
    <lineage>
        <taxon>Eukaryota</taxon>
        <taxon>Fungi</taxon>
        <taxon>Dikarya</taxon>
        <taxon>Ascomycota</taxon>
        <taxon>Pezizomycotina</taxon>
        <taxon>Sordariomycetes</taxon>
        <taxon>Hypocreomycetidae</taxon>
        <taxon>Hypocreales</taxon>
        <taxon>Clavicipitaceae</taxon>
        <taxon>Pochonia</taxon>
    </lineage>
</organism>
<dbReference type="EMBL" id="LSBJ02000002">
    <property type="protein sequence ID" value="OAQ71426.1"/>
    <property type="molecule type" value="Genomic_DNA"/>
</dbReference>
<proteinExistence type="inferred from homology"/>
<dbReference type="PANTHER" id="PTHR24305">
    <property type="entry name" value="CYTOCHROME P450"/>
    <property type="match status" value="1"/>
</dbReference>
<dbReference type="PRINTS" id="PR00385">
    <property type="entry name" value="P450"/>
</dbReference>
<gene>
    <name evidence="8" type="ORF">VFPPC_15694</name>
</gene>
<comment type="cofactor">
    <cofactor evidence="1 6">
        <name>heme</name>
        <dbReference type="ChEBI" id="CHEBI:30413"/>
    </cofactor>
</comment>
<evidence type="ECO:0000256" key="4">
    <source>
        <dbReference type="ARBA" id="ARBA00022723"/>
    </source>
</evidence>
<evidence type="ECO:0000256" key="2">
    <source>
        <dbReference type="ARBA" id="ARBA00010617"/>
    </source>
</evidence>
<evidence type="ECO:0000256" key="6">
    <source>
        <dbReference type="PIRSR" id="PIRSR602401-1"/>
    </source>
</evidence>
<dbReference type="SUPFAM" id="SSF48264">
    <property type="entry name" value="Cytochrome P450"/>
    <property type="match status" value="1"/>
</dbReference>
<evidence type="ECO:0000313" key="9">
    <source>
        <dbReference type="Proteomes" id="UP000078397"/>
    </source>
</evidence>
<dbReference type="AlphaFoldDB" id="A0A179G0J2"/>
<dbReference type="OrthoDB" id="3934656at2759"/>
<dbReference type="STRING" id="1380566.A0A179G0J2"/>
<evidence type="ECO:0000313" key="8">
    <source>
        <dbReference type="EMBL" id="OAQ71426.1"/>
    </source>
</evidence>
<protein>
    <submittedName>
        <fullName evidence="8">Cytochrome p450 oxidoreductase</fullName>
    </submittedName>
</protein>
<dbReference type="KEGG" id="pchm:VFPPC_15694"/>
<name>A0A179G0J2_METCM</name>
<dbReference type="CDD" id="cd11060">
    <property type="entry name" value="CYP57A1-like"/>
    <property type="match status" value="1"/>
</dbReference>
<evidence type="ECO:0000256" key="7">
    <source>
        <dbReference type="RuleBase" id="RU000461"/>
    </source>
</evidence>
<dbReference type="GO" id="GO:0004497">
    <property type="term" value="F:monooxygenase activity"/>
    <property type="evidence" value="ECO:0007669"/>
    <property type="project" value="UniProtKB-KW"/>
</dbReference>
<reference evidence="8 9" key="1">
    <citation type="journal article" date="2016" name="PLoS Pathog.">
        <title>Biosynthesis of antibiotic leucinostatins in bio-control fungus Purpureocillium lilacinum and their inhibition on phytophthora revealed by genome mining.</title>
        <authorList>
            <person name="Wang G."/>
            <person name="Liu Z."/>
            <person name="Lin R."/>
            <person name="Li E."/>
            <person name="Mao Z."/>
            <person name="Ling J."/>
            <person name="Yang Y."/>
            <person name="Yin W.B."/>
            <person name="Xie B."/>
        </authorList>
    </citation>
    <scope>NUCLEOTIDE SEQUENCE [LARGE SCALE GENOMIC DNA]</scope>
    <source>
        <strain evidence="8">170</strain>
    </source>
</reference>
<dbReference type="GO" id="GO:0005506">
    <property type="term" value="F:iron ion binding"/>
    <property type="evidence" value="ECO:0007669"/>
    <property type="project" value="InterPro"/>
</dbReference>
<dbReference type="InterPro" id="IPR002401">
    <property type="entry name" value="Cyt_P450_E_grp-I"/>
</dbReference>
<dbReference type="InterPro" id="IPR050121">
    <property type="entry name" value="Cytochrome_P450_monoxygenase"/>
</dbReference>
<keyword evidence="4 6" id="KW-0479">Metal-binding</keyword>
<evidence type="ECO:0000256" key="1">
    <source>
        <dbReference type="ARBA" id="ARBA00001971"/>
    </source>
</evidence>
<keyword evidence="7" id="KW-0560">Oxidoreductase</keyword>
<dbReference type="GO" id="GO:0020037">
    <property type="term" value="F:heme binding"/>
    <property type="evidence" value="ECO:0007669"/>
    <property type="project" value="InterPro"/>
</dbReference>
<dbReference type="GeneID" id="28857441"/>
<accession>A0A179G0J2</accession>
<dbReference type="InterPro" id="IPR036396">
    <property type="entry name" value="Cyt_P450_sf"/>
</dbReference>
<dbReference type="PRINTS" id="PR00463">
    <property type="entry name" value="EP450I"/>
</dbReference>
<dbReference type="InterPro" id="IPR017972">
    <property type="entry name" value="Cyt_P450_CS"/>
</dbReference>
<comment type="caution">
    <text evidence="8">The sequence shown here is derived from an EMBL/GenBank/DDBJ whole genome shotgun (WGS) entry which is preliminary data.</text>
</comment>
<sequence>MTSQSEKLSLVEGSLAKLASWPSLYWILSAILIYQIIRHLQQIFRSDLRNIPGPTTARLTSYWRPWVLLGGQCPEVYYNLHREYGPLVRTAPNVVSISDPSAIPKIYGIGSKFHKSLFYTVFDVAYQNSFMPSMFSVRSPPQHQALRRPVAQKFSMTAIKAMEPFAEDGIDIFIAAMKDLQGQKVDFGEWLQWYAFDVISAMTFHRRFGFMEERRDVENMIGDISTGLVGAATVGQVPEWHGWLMGSKWLPWILGTQPFFRVPDPLRTVVKFTEDCIAEYDRHPPQEDRPDLMGWLRQVSVKGEAMPDKDFVNHLSNNLLAGSDTTAISLRAIIYYLVQNPHCYKKAQAEVDAADQNGQLSNHISYAECLQLPYLQAVMKEAMRCHPGVSYPLERLVPAGGEVICGQYMKEGTIVGINAAVIHRNTEIFGEDALQFNPERWLGSDEERIKNMDRNLMTFGYGSRTCIGKNISIMEMGKLVPTILREFDLEWASDEPNWRVYSYWFARQEGLILRLKSRIKEDR</sequence>
<keyword evidence="5 6" id="KW-0408">Iron</keyword>
<dbReference type="Pfam" id="PF00067">
    <property type="entry name" value="p450"/>
    <property type="match status" value="1"/>
</dbReference>
<evidence type="ECO:0000256" key="5">
    <source>
        <dbReference type="ARBA" id="ARBA00023004"/>
    </source>
</evidence>